<evidence type="ECO:0000313" key="1">
    <source>
        <dbReference type="Proteomes" id="UP000887574"/>
    </source>
</evidence>
<reference evidence="2" key="1">
    <citation type="submission" date="2022-11" db="UniProtKB">
        <authorList>
            <consortium name="WormBaseParasite"/>
        </authorList>
    </citation>
    <scope>IDENTIFICATION</scope>
</reference>
<dbReference type="Gene3D" id="3.90.1150.10">
    <property type="entry name" value="Aspartate Aminotransferase, domain 1"/>
    <property type="match status" value="1"/>
</dbReference>
<dbReference type="WBParaSite" id="jg2006">
    <property type="protein sequence ID" value="jg2006"/>
    <property type="gene ID" value="jg2006"/>
</dbReference>
<dbReference type="InterPro" id="IPR015422">
    <property type="entry name" value="PyrdxlP-dep_Trfase_small"/>
</dbReference>
<dbReference type="InterPro" id="IPR015424">
    <property type="entry name" value="PyrdxlP-dep_Trfase"/>
</dbReference>
<name>A0A915DJA7_9BILA</name>
<sequence>MILQSCQLCFIIHKMRTLGSTDVGTENRSGDQVLQMTESRCRICISAAHTKDMLDRVLDAIDEVGDLSQTKHSRRTHLYENIQAEW</sequence>
<dbReference type="AlphaFoldDB" id="A0A915DJA7"/>
<protein>
    <submittedName>
        <fullName evidence="2">Uncharacterized protein</fullName>
    </submittedName>
</protein>
<accession>A0A915DJA7</accession>
<organism evidence="1 2">
    <name type="scientific">Ditylenchus dipsaci</name>
    <dbReference type="NCBI Taxonomy" id="166011"/>
    <lineage>
        <taxon>Eukaryota</taxon>
        <taxon>Metazoa</taxon>
        <taxon>Ecdysozoa</taxon>
        <taxon>Nematoda</taxon>
        <taxon>Chromadorea</taxon>
        <taxon>Rhabditida</taxon>
        <taxon>Tylenchina</taxon>
        <taxon>Tylenchomorpha</taxon>
        <taxon>Sphaerularioidea</taxon>
        <taxon>Anguinidae</taxon>
        <taxon>Anguininae</taxon>
        <taxon>Ditylenchus</taxon>
    </lineage>
</organism>
<dbReference type="Proteomes" id="UP000887574">
    <property type="component" value="Unplaced"/>
</dbReference>
<proteinExistence type="predicted"/>
<keyword evidence="1" id="KW-1185">Reference proteome</keyword>
<evidence type="ECO:0000313" key="2">
    <source>
        <dbReference type="WBParaSite" id="jg2006"/>
    </source>
</evidence>
<dbReference type="SUPFAM" id="SSF53383">
    <property type="entry name" value="PLP-dependent transferases"/>
    <property type="match status" value="1"/>
</dbReference>